<dbReference type="AlphaFoldDB" id="A0A510C1L9"/>
<proteinExistence type="predicted"/>
<geneLocation type="mitochondrion" evidence="2"/>
<keyword evidence="1" id="KW-0812">Transmembrane</keyword>
<gene>
    <name evidence="2" type="primary">nad6</name>
</gene>
<keyword evidence="2" id="KW-0496">Mitochondrion</keyword>
<feature type="transmembrane region" description="Helical" evidence="1">
    <location>
        <begin position="48"/>
        <end position="70"/>
    </location>
</feature>
<protein>
    <submittedName>
        <fullName evidence="2">NADH dehydrogenase subunit 6</fullName>
    </submittedName>
</protein>
<organism evidence="2">
    <name type="scientific">Daphnia similis</name>
    <dbReference type="NCBI Taxonomy" id="35528"/>
    <lineage>
        <taxon>Eukaryota</taxon>
        <taxon>Metazoa</taxon>
        <taxon>Ecdysozoa</taxon>
        <taxon>Arthropoda</taxon>
        <taxon>Crustacea</taxon>
        <taxon>Branchiopoda</taxon>
        <taxon>Diplostraca</taxon>
        <taxon>Cladocera</taxon>
        <taxon>Anomopoda</taxon>
        <taxon>Daphniidae</taxon>
        <taxon>Daphnia</taxon>
        <taxon>Daphnia similis group</taxon>
    </lineage>
</organism>
<keyword evidence="1" id="KW-0472">Membrane</keyword>
<reference evidence="2" key="1">
    <citation type="journal article" date="2018" name="Mol. Phylogenet. Evol.">
        <title>Mitogenome phylogeographic analysis of a planktonic crustacean.</title>
        <authorList>
            <person name="Fields P.D."/>
            <person name="Obbard D.J."/>
            <person name="McTaggart S.J."/>
            <person name="Galimov Y."/>
            <person name="Little T.J."/>
            <person name="Ebert D."/>
        </authorList>
    </citation>
    <scope>NUCLEOTIDE SEQUENCE</scope>
    <source>
        <strain evidence="2">IL-SIM-A20</strain>
    </source>
</reference>
<keyword evidence="1" id="KW-1133">Transmembrane helix</keyword>
<name>A0A510C1L9_9CRUS</name>
<dbReference type="EMBL" id="MH688061">
    <property type="protein sequence ID" value="AYE40157.1"/>
    <property type="molecule type" value="Genomic_DNA"/>
</dbReference>
<accession>A0A510C1L9</accession>
<feature type="transmembrane region" description="Helical" evidence="1">
    <location>
        <begin position="82"/>
        <end position="103"/>
    </location>
</feature>
<evidence type="ECO:0000313" key="2">
    <source>
        <dbReference type="EMBL" id="AYE40157.1"/>
    </source>
</evidence>
<feature type="transmembrane region" description="Helical" evidence="1">
    <location>
        <begin position="131"/>
        <end position="153"/>
    </location>
</feature>
<feature type="transmembrane region" description="Helical" evidence="1">
    <location>
        <begin position="20"/>
        <end position="42"/>
    </location>
</feature>
<sequence length="163" mass="18253">MFSILMMVLASIFPGLNHPLSMGLVILMMTIAMAVCLGSLAVHFWVSYVLILVLLGGLLVIFIYISLLASNELFAKKNNFKTLLQSIVLSTSLLFSYSLFFWVTSEEMYLSIKSLSSEGLVWLNLLYSEQLGGVTMFLVFYLLLTLIVVVSITKNDYSSLRAR</sequence>
<evidence type="ECO:0000256" key="1">
    <source>
        <dbReference type="SAM" id="Phobius"/>
    </source>
</evidence>